<dbReference type="OrthoDB" id="2691647at2"/>
<organism evidence="2 3">
    <name type="scientific">Bacillus taeanensis</name>
    <dbReference type="NCBI Taxonomy" id="273032"/>
    <lineage>
        <taxon>Bacteria</taxon>
        <taxon>Bacillati</taxon>
        <taxon>Bacillota</taxon>
        <taxon>Bacilli</taxon>
        <taxon>Bacillales</taxon>
        <taxon>Bacillaceae</taxon>
        <taxon>Bacillus</taxon>
    </lineage>
</organism>
<evidence type="ECO:0000313" key="3">
    <source>
        <dbReference type="Proteomes" id="UP000253314"/>
    </source>
</evidence>
<keyword evidence="1" id="KW-0812">Transmembrane</keyword>
<comment type="caution">
    <text evidence="2">The sequence shown here is derived from an EMBL/GenBank/DDBJ whole genome shotgun (WGS) entry which is preliminary data.</text>
</comment>
<gene>
    <name evidence="2" type="ORF">DS031_07370</name>
</gene>
<dbReference type="Pfam" id="PF14004">
    <property type="entry name" value="DUF4227"/>
    <property type="match status" value="1"/>
</dbReference>
<reference evidence="2 3" key="1">
    <citation type="submission" date="2018-07" db="EMBL/GenBank/DDBJ databases">
        <title>Lottiidibacillus patelloidae gen. nov., sp. nov., isolated from the intestinal tract of a marine limpet and the reclassification of B. taeanensis BH030017T, B. algicola KMM 3737T and B. hwajinpoensis SW-72T as genus Lottiidibacillus.</title>
        <authorList>
            <person name="Liu R."/>
            <person name="Huang Z."/>
        </authorList>
    </citation>
    <scope>NUCLEOTIDE SEQUENCE [LARGE SCALE GENOMIC DNA]</scope>
    <source>
        <strain evidence="2 3">BH030017</strain>
    </source>
</reference>
<evidence type="ECO:0000256" key="1">
    <source>
        <dbReference type="SAM" id="Phobius"/>
    </source>
</evidence>
<keyword evidence="1" id="KW-0472">Membrane</keyword>
<evidence type="ECO:0000313" key="2">
    <source>
        <dbReference type="EMBL" id="RBW70412.1"/>
    </source>
</evidence>
<dbReference type="EMBL" id="QOCW01000005">
    <property type="protein sequence ID" value="RBW70412.1"/>
    <property type="molecule type" value="Genomic_DNA"/>
</dbReference>
<sequence>MRMMVDTIKVFLIFMACTLFFYFSLVWLNEEYQNYHRYDEPEGKSIKVSGMLQTTSNTTINMVDRLILFYREGE</sequence>
<keyword evidence="3" id="KW-1185">Reference proteome</keyword>
<accession>A0A366XW86</accession>
<name>A0A366XW86_9BACI</name>
<dbReference type="Proteomes" id="UP000253314">
    <property type="component" value="Unassembled WGS sequence"/>
</dbReference>
<keyword evidence="1" id="KW-1133">Transmembrane helix</keyword>
<protein>
    <recommendedName>
        <fullName evidence="4">DUF4227 domain-containing protein</fullName>
    </recommendedName>
</protein>
<dbReference type="InterPro" id="IPR025321">
    <property type="entry name" value="DUF4227"/>
</dbReference>
<evidence type="ECO:0008006" key="4">
    <source>
        <dbReference type="Google" id="ProtNLM"/>
    </source>
</evidence>
<feature type="transmembrane region" description="Helical" evidence="1">
    <location>
        <begin position="7"/>
        <end position="28"/>
    </location>
</feature>
<dbReference type="AlphaFoldDB" id="A0A366XW86"/>
<proteinExistence type="predicted"/>